<dbReference type="Proteomes" id="UP000801492">
    <property type="component" value="Unassembled WGS sequence"/>
</dbReference>
<sequence>MVREAAASKFRRMTYEKQQEYIRQLANLSDSQSDVDEGQVDKEFIPQAAQHESSAVEDVFENSENRIELEDENSSDNESEGSADESSDANCLFGKDKTVWHRTPPKTGRVRKHNILREKSGPTKSTQMLSICETFKCIFSDVMCNIIIRETNRKANSVYAAYNVENLEILQKFGNPLHLKNANPLYRAAKGLNRFWSISRFLRFDNANSRANRLATDKAAAITDIFNLLNANLRSSYSPSDRLTVDEQGRTRFTQFMPSRPAKYGIKVWWVCNARNPYPLTGQIYTGKVTAARETNQGERVVKDLCHRYKNSGRNVTMDNFFTSLPLARLLLSWNLTVVGTLKRNKPYIPPVMLSSSKHEPESSVFGFSADNVTICRFLKELGKQLSMPAILMQSKIPNVYRTFLTRLGIECVLGTPLVAADSEKNPDLRNSPPRDATSRRKVKYVCWHPLVGPLKSDILFVSMHSLFKKTTEKKEESATMHRPPKKITER</sequence>
<feature type="region of interest" description="Disordered" evidence="1">
    <location>
        <begin position="28"/>
        <end position="90"/>
    </location>
</feature>
<reference evidence="3" key="1">
    <citation type="submission" date="2019-08" db="EMBL/GenBank/DDBJ databases">
        <title>The genome of the North American firefly Photinus pyralis.</title>
        <authorList>
            <consortium name="Photinus pyralis genome working group"/>
            <person name="Fallon T.R."/>
            <person name="Sander Lower S.E."/>
            <person name="Weng J.-K."/>
        </authorList>
    </citation>
    <scope>NUCLEOTIDE SEQUENCE</scope>
    <source>
        <strain evidence="3">TRF0915ILg1</strain>
        <tissue evidence="3">Whole body</tissue>
    </source>
</reference>
<evidence type="ECO:0000256" key="1">
    <source>
        <dbReference type="SAM" id="MobiDB-lite"/>
    </source>
</evidence>
<dbReference type="Pfam" id="PF13843">
    <property type="entry name" value="DDE_Tnp_1_7"/>
    <property type="match status" value="1"/>
</dbReference>
<comment type="caution">
    <text evidence="3">The sequence shown here is derived from an EMBL/GenBank/DDBJ whole genome shotgun (WGS) entry which is preliminary data.</text>
</comment>
<dbReference type="InterPro" id="IPR029526">
    <property type="entry name" value="PGBD"/>
</dbReference>
<proteinExistence type="predicted"/>
<protein>
    <recommendedName>
        <fullName evidence="2">PiggyBac transposable element-derived protein domain-containing protein</fullName>
    </recommendedName>
</protein>
<dbReference type="PANTHER" id="PTHR46599:SF6">
    <property type="entry name" value="DUAL SPECIFICITY PHOSPHATASE 26"/>
    <property type="match status" value="1"/>
</dbReference>
<dbReference type="AlphaFoldDB" id="A0A8K0C6U4"/>
<feature type="domain" description="PiggyBac transposable element-derived protein" evidence="2">
    <location>
        <begin position="182"/>
        <end position="380"/>
    </location>
</feature>
<organism evidence="3 4">
    <name type="scientific">Ignelater luminosus</name>
    <name type="common">Cucubano</name>
    <name type="synonym">Pyrophorus luminosus</name>
    <dbReference type="NCBI Taxonomy" id="2038154"/>
    <lineage>
        <taxon>Eukaryota</taxon>
        <taxon>Metazoa</taxon>
        <taxon>Ecdysozoa</taxon>
        <taxon>Arthropoda</taxon>
        <taxon>Hexapoda</taxon>
        <taxon>Insecta</taxon>
        <taxon>Pterygota</taxon>
        <taxon>Neoptera</taxon>
        <taxon>Endopterygota</taxon>
        <taxon>Coleoptera</taxon>
        <taxon>Polyphaga</taxon>
        <taxon>Elateriformia</taxon>
        <taxon>Elateroidea</taxon>
        <taxon>Elateridae</taxon>
        <taxon>Agrypninae</taxon>
        <taxon>Pyrophorini</taxon>
        <taxon>Ignelater</taxon>
    </lineage>
</organism>
<dbReference type="OrthoDB" id="10038921at2759"/>
<name>A0A8K0C6U4_IGNLU</name>
<keyword evidence="4" id="KW-1185">Reference proteome</keyword>
<accession>A0A8K0C6U4</accession>
<feature type="region of interest" description="Disordered" evidence="1">
    <location>
        <begin position="472"/>
        <end position="491"/>
    </location>
</feature>
<evidence type="ECO:0000259" key="2">
    <source>
        <dbReference type="Pfam" id="PF13843"/>
    </source>
</evidence>
<feature type="compositionally biased region" description="Acidic residues" evidence="1">
    <location>
        <begin position="69"/>
        <end position="87"/>
    </location>
</feature>
<evidence type="ECO:0000313" key="4">
    <source>
        <dbReference type="Proteomes" id="UP000801492"/>
    </source>
</evidence>
<dbReference type="EMBL" id="VTPC01091064">
    <property type="protein sequence ID" value="KAF2879851.1"/>
    <property type="molecule type" value="Genomic_DNA"/>
</dbReference>
<dbReference type="PANTHER" id="PTHR46599">
    <property type="entry name" value="PIGGYBAC TRANSPOSABLE ELEMENT-DERIVED PROTEIN 4"/>
    <property type="match status" value="1"/>
</dbReference>
<gene>
    <name evidence="3" type="ORF">ILUMI_26308</name>
</gene>
<evidence type="ECO:0000313" key="3">
    <source>
        <dbReference type="EMBL" id="KAF2879851.1"/>
    </source>
</evidence>